<proteinExistence type="predicted"/>
<dbReference type="Proteomes" id="UP000510650">
    <property type="component" value="Chromosome"/>
</dbReference>
<organism evidence="1 2">
    <name type="scientific">Citrobacter freundii</name>
    <dbReference type="NCBI Taxonomy" id="546"/>
    <lineage>
        <taxon>Bacteria</taxon>
        <taxon>Pseudomonadati</taxon>
        <taxon>Pseudomonadota</taxon>
        <taxon>Gammaproteobacteria</taxon>
        <taxon>Enterobacterales</taxon>
        <taxon>Enterobacteriaceae</taxon>
        <taxon>Citrobacter</taxon>
        <taxon>Citrobacter freundii complex</taxon>
    </lineage>
</organism>
<evidence type="ECO:0000313" key="2">
    <source>
        <dbReference type="Proteomes" id="UP000510650"/>
    </source>
</evidence>
<gene>
    <name evidence="1" type="ORF">HV183_04820</name>
</gene>
<accession>A0AAE7GR67</accession>
<evidence type="ECO:0000313" key="1">
    <source>
        <dbReference type="EMBL" id="QLO12813.1"/>
    </source>
</evidence>
<reference evidence="2" key="1">
    <citation type="submission" date="2020-06" db="EMBL/GenBank/DDBJ databases">
        <title>REHAB project genomes.</title>
        <authorList>
            <person name="Shaw L.P."/>
        </authorList>
    </citation>
    <scope>NUCLEOTIDE SEQUENCE [LARGE SCALE GENOMIC DNA]</scope>
    <source>
        <strain evidence="2">RHBSTW-00398</strain>
    </source>
</reference>
<sequence length="314" mass="35418">MSTINCYEPDFVRAFLAHNPDSPLHVQMTWQHEIRQSLALTDIASCTAALGDANAFVLHVTQSDCNSQSALLSPRDRVLNQAALNAVTIAGLTPDLRLYALGIMLSWSEKLPGDDADTLAKIASQPNVLADYAATGKLQNQFSRLPALPQLQCHLLSLMGGLTFDWEILPESPRKMTLPLQLSLLMMQDANSEALLLQQLQKQWHKAHQQYFAEEAWIFSNYLIYRLYHDTFPQHESASITQRLFELVTDFYLIRTLLSLWTLDGSPLSQADIFALFTLLERWRHSEESASVRQQVQAILPADYLLSAFSLLIC</sequence>
<protein>
    <submittedName>
        <fullName evidence="1">Lysine-N-methylase</fullName>
    </submittedName>
</protein>
<dbReference type="AlphaFoldDB" id="A0AAE7GR67"/>
<dbReference type="RefSeq" id="WP_135912532.1">
    <property type="nucleotide sequence ID" value="NZ_CP038856.1"/>
</dbReference>
<name>A0AAE7GR67_CITFR</name>
<dbReference type="EMBL" id="CP055538">
    <property type="protein sequence ID" value="QLO12813.1"/>
    <property type="molecule type" value="Genomic_DNA"/>
</dbReference>